<evidence type="ECO:0000313" key="9">
    <source>
        <dbReference type="Proteomes" id="UP000824160"/>
    </source>
</evidence>
<evidence type="ECO:0000256" key="4">
    <source>
        <dbReference type="ARBA" id="ARBA00022692"/>
    </source>
</evidence>
<keyword evidence="3" id="KW-1003">Cell membrane</keyword>
<dbReference type="GO" id="GO:0005886">
    <property type="term" value="C:plasma membrane"/>
    <property type="evidence" value="ECO:0007669"/>
    <property type="project" value="UniProtKB-SubCell"/>
</dbReference>
<evidence type="ECO:0000256" key="1">
    <source>
        <dbReference type="ARBA" id="ARBA00004651"/>
    </source>
</evidence>
<feature type="non-terminal residue" evidence="8">
    <location>
        <position position="1"/>
    </location>
</feature>
<dbReference type="CDD" id="cd13138">
    <property type="entry name" value="MATE_yoeA_like"/>
    <property type="match status" value="1"/>
</dbReference>
<gene>
    <name evidence="8" type="ORF">IAC43_08040</name>
</gene>
<feature type="transmembrane region" description="Helical" evidence="7">
    <location>
        <begin position="72"/>
        <end position="96"/>
    </location>
</feature>
<feature type="transmembrane region" description="Helical" evidence="7">
    <location>
        <begin position="44"/>
        <end position="65"/>
    </location>
</feature>
<dbReference type="InterPro" id="IPR052031">
    <property type="entry name" value="Membrane_Transporter-Flippase"/>
</dbReference>
<dbReference type="Proteomes" id="UP000824160">
    <property type="component" value="Unassembled WGS sequence"/>
</dbReference>
<evidence type="ECO:0000256" key="7">
    <source>
        <dbReference type="SAM" id="Phobius"/>
    </source>
</evidence>
<keyword evidence="5 7" id="KW-1133">Transmembrane helix</keyword>
<keyword evidence="2" id="KW-0813">Transport</keyword>
<name>A0A9D1H8T3_9FIRM</name>
<evidence type="ECO:0000256" key="2">
    <source>
        <dbReference type="ARBA" id="ARBA00022448"/>
    </source>
</evidence>
<organism evidence="8 9">
    <name type="scientific">Candidatus Faecivivens stercoripullorum</name>
    <dbReference type="NCBI Taxonomy" id="2840805"/>
    <lineage>
        <taxon>Bacteria</taxon>
        <taxon>Bacillati</taxon>
        <taxon>Bacillota</taxon>
        <taxon>Clostridia</taxon>
        <taxon>Eubacteriales</taxon>
        <taxon>Oscillospiraceae</taxon>
        <taxon>Oscillospiraceae incertae sedis</taxon>
        <taxon>Candidatus Faecivivens</taxon>
    </lineage>
</organism>
<evidence type="ECO:0000256" key="3">
    <source>
        <dbReference type="ARBA" id="ARBA00022475"/>
    </source>
</evidence>
<feature type="transmembrane region" description="Helical" evidence="7">
    <location>
        <begin position="329"/>
        <end position="350"/>
    </location>
</feature>
<reference evidence="8" key="1">
    <citation type="submission" date="2020-10" db="EMBL/GenBank/DDBJ databases">
        <authorList>
            <person name="Gilroy R."/>
        </authorList>
    </citation>
    <scope>NUCLEOTIDE SEQUENCE</scope>
    <source>
        <strain evidence="8">ChiBcec7-5410</strain>
    </source>
</reference>
<dbReference type="AlphaFoldDB" id="A0A9D1H8T3"/>
<feature type="transmembrane region" description="Helical" evidence="7">
    <location>
        <begin position="146"/>
        <end position="170"/>
    </location>
</feature>
<reference evidence="8" key="2">
    <citation type="journal article" date="2021" name="PeerJ">
        <title>Extensive microbial diversity within the chicken gut microbiome revealed by metagenomics and culture.</title>
        <authorList>
            <person name="Gilroy R."/>
            <person name="Ravi A."/>
            <person name="Getino M."/>
            <person name="Pursley I."/>
            <person name="Horton D.L."/>
            <person name="Alikhan N.F."/>
            <person name="Baker D."/>
            <person name="Gharbi K."/>
            <person name="Hall N."/>
            <person name="Watson M."/>
            <person name="Adriaenssens E.M."/>
            <person name="Foster-Nyarko E."/>
            <person name="Jarju S."/>
            <person name="Secka A."/>
            <person name="Antonio M."/>
            <person name="Oren A."/>
            <person name="Chaudhuri R.R."/>
            <person name="La Ragione R."/>
            <person name="Hildebrand F."/>
            <person name="Pallen M.J."/>
        </authorList>
    </citation>
    <scope>NUCLEOTIDE SEQUENCE</scope>
    <source>
        <strain evidence="8">ChiBcec7-5410</strain>
    </source>
</reference>
<keyword evidence="6 7" id="KW-0472">Membrane</keyword>
<feature type="transmembrane region" description="Helical" evidence="7">
    <location>
        <begin position="229"/>
        <end position="249"/>
    </location>
</feature>
<feature type="transmembrane region" description="Helical" evidence="7">
    <location>
        <begin position="264"/>
        <end position="284"/>
    </location>
</feature>
<accession>A0A9D1H8T3</accession>
<comment type="subcellular location">
    <subcellularLocation>
        <location evidence="1">Cell membrane</location>
        <topology evidence="1">Multi-pass membrane protein</topology>
    </subcellularLocation>
</comment>
<dbReference type="InterPro" id="IPR002528">
    <property type="entry name" value="MATE_fam"/>
</dbReference>
<keyword evidence="4 7" id="KW-0812">Transmembrane</keyword>
<dbReference type="GO" id="GO:0042910">
    <property type="term" value="F:xenobiotic transmembrane transporter activity"/>
    <property type="evidence" value="ECO:0007669"/>
    <property type="project" value="InterPro"/>
</dbReference>
<dbReference type="PANTHER" id="PTHR43549">
    <property type="entry name" value="MULTIDRUG RESISTANCE PROTEIN YPNP-RELATED"/>
    <property type="match status" value="1"/>
</dbReference>
<dbReference type="Pfam" id="PF01554">
    <property type="entry name" value="MatE"/>
    <property type="match status" value="2"/>
</dbReference>
<feature type="transmembrane region" description="Helical" evidence="7">
    <location>
        <begin position="296"/>
        <end position="317"/>
    </location>
</feature>
<feature type="transmembrane region" description="Helical" evidence="7">
    <location>
        <begin position="102"/>
        <end position="123"/>
    </location>
</feature>
<comment type="caution">
    <text evidence="8">The sequence shown here is derived from an EMBL/GenBank/DDBJ whole genome shotgun (WGS) entry which is preliminary data.</text>
</comment>
<dbReference type="NCBIfam" id="TIGR00797">
    <property type="entry name" value="matE"/>
    <property type="match status" value="1"/>
</dbReference>
<evidence type="ECO:0000256" key="6">
    <source>
        <dbReference type="ARBA" id="ARBA00023136"/>
    </source>
</evidence>
<dbReference type="EMBL" id="DVLW01000220">
    <property type="protein sequence ID" value="HIT95122.1"/>
    <property type="molecule type" value="Genomic_DNA"/>
</dbReference>
<evidence type="ECO:0000256" key="5">
    <source>
        <dbReference type="ARBA" id="ARBA00022989"/>
    </source>
</evidence>
<feature type="transmembrane region" description="Helical" evidence="7">
    <location>
        <begin position="7"/>
        <end position="24"/>
    </location>
</feature>
<dbReference type="GO" id="GO:0015297">
    <property type="term" value="F:antiporter activity"/>
    <property type="evidence" value="ECO:0007669"/>
    <property type="project" value="InterPro"/>
</dbReference>
<feature type="transmembrane region" description="Helical" evidence="7">
    <location>
        <begin position="190"/>
        <end position="208"/>
    </location>
</feature>
<sequence length="363" mass="39532">TIGNTLTMTLLAGIVMTLMGVFLSRPFLELLDTPVEILDMAADYLQIIFIGIIAFAFYNILSGILRGLGDSFMPLVFLLVCCAMNTVLDLLFVAGFKMGVAGAAWATILSWLVSAVLCLLKILRMKDELALESHSLKLDGKLCKELIMLGLPSGLTQAIFSMSMLVVQSLTNSLGTDVIACNTIIMRVDGFAMMPNFSFGMAMTTFVGQNVGADRFDRVEKGTKNGLKLGIGTSVVLVLCILLFGKYLIEMFTSTPSLITLSNQMLRVLAVGYIAMAVTQVLSGTMRGAGDTVSPMWISLITTVVIRVPIAYLLAYLTRNEARPHGEPYALFLSLLISWVSGALLTVIVFRLGRWKKRVLVNK</sequence>
<dbReference type="PANTHER" id="PTHR43549:SF3">
    <property type="entry name" value="MULTIDRUG RESISTANCE PROTEIN YPNP-RELATED"/>
    <property type="match status" value="1"/>
</dbReference>
<protein>
    <submittedName>
        <fullName evidence="8">MATE family efflux transporter</fullName>
    </submittedName>
</protein>
<evidence type="ECO:0000313" key="8">
    <source>
        <dbReference type="EMBL" id="HIT95122.1"/>
    </source>
</evidence>
<proteinExistence type="predicted"/>